<reference evidence="3" key="1">
    <citation type="journal article" date="2019" name="Int. J. Syst. Evol. Microbiol.">
        <title>The Global Catalogue of Microorganisms (GCM) 10K type strain sequencing project: providing services to taxonomists for standard genome sequencing and annotation.</title>
        <authorList>
            <consortium name="The Broad Institute Genomics Platform"/>
            <consortium name="The Broad Institute Genome Sequencing Center for Infectious Disease"/>
            <person name="Wu L."/>
            <person name="Ma J."/>
        </authorList>
    </citation>
    <scope>NUCLEOTIDE SEQUENCE [LARGE SCALE GENOMIC DNA]</scope>
    <source>
        <strain evidence="3">JCM 18303</strain>
    </source>
</reference>
<comment type="caution">
    <text evidence="2">The sequence shown here is derived from an EMBL/GenBank/DDBJ whole genome shotgun (WGS) entry which is preliminary data.</text>
</comment>
<accession>A0ABP9PCK8</accession>
<organism evidence="2 3">
    <name type="scientific">Pseudonocardia eucalypti</name>
    <dbReference type="NCBI Taxonomy" id="648755"/>
    <lineage>
        <taxon>Bacteria</taxon>
        <taxon>Bacillati</taxon>
        <taxon>Actinomycetota</taxon>
        <taxon>Actinomycetes</taxon>
        <taxon>Pseudonocardiales</taxon>
        <taxon>Pseudonocardiaceae</taxon>
        <taxon>Pseudonocardia</taxon>
    </lineage>
</organism>
<sequence>MPEFLLGGFIGGVVAGGLVWLGSADWEYLRACRRGNRNLRRSKVQPLARDAGGGLGYDVVISRPNRTPRRSGGSSIARARRKPLRW</sequence>
<dbReference type="Proteomes" id="UP001428817">
    <property type="component" value="Unassembled WGS sequence"/>
</dbReference>
<evidence type="ECO:0008006" key="4">
    <source>
        <dbReference type="Google" id="ProtNLM"/>
    </source>
</evidence>
<feature type="region of interest" description="Disordered" evidence="1">
    <location>
        <begin position="63"/>
        <end position="86"/>
    </location>
</feature>
<dbReference type="RefSeq" id="WP_185058387.1">
    <property type="nucleotide sequence ID" value="NZ_BAABJP010000001.1"/>
</dbReference>
<evidence type="ECO:0000313" key="3">
    <source>
        <dbReference type="Proteomes" id="UP001428817"/>
    </source>
</evidence>
<protein>
    <recommendedName>
        <fullName evidence="4">Secreted protein</fullName>
    </recommendedName>
</protein>
<keyword evidence="3" id="KW-1185">Reference proteome</keyword>
<evidence type="ECO:0000313" key="2">
    <source>
        <dbReference type="EMBL" id="GAA5144404.1"/>
    </source>
</evidence>
<gene>
    <name evidence="2" type="ORF">GCM10023321_00700</name>
</gene>
<proteinExistence type="predicted"/>
<evidence type="ECO:0000256" key="1">
    <source>
        <dbReference type="SAM" id="MobiDB-lite"/>
    </source>
</evidence>
<dbReference type="EMBL" id="BAABJP010000001">
    <property type="protein sequence ID" value="GAA5144404.1"/>
    <property type="molecule type" value="Genomic_DNA"/>
</dbReference>
<name>A0ABP9PCK8_9PSEU</name>